<dbReference type="InterPro" id="IPR011032">
    <property type="entry name" value="GroES-like_sf"/>
</dbReference>
<comment type="caution">
    <text evidence="3">The sequence shown here is derived from an EMBL/GenBank/DDBJ whole genome shotgun (WGS) entry which is preliminary data.</text>
</comment>
<dbReference type="Gene3D" id="2.30.33.40">
    <property type="entry name" value="GroES chaperonin"/>
    <property type="match status" value="1"/>
</dbReference>
<reference evidence="3 4" key="1">
    <citation type="submission" date="2019-03" db="EMBL/GenBank/DDBJ databases">
        <title>Paraburkholderia sp. 4M-K11, isolated from subtropical forest soil.</title>
        <authorList>
            <person name="Gao Z.-H."/>
            <person name="Qiu L.-H."/>
        </authorList>
    </citation>
    <scope>NUCLEOTIDE SEQUENCE [LARGE SCALE GENOMIC DNA]</scope>
    <source>
        <strain evidence="3 4">4M-K11</strain>
    </source>
</reference>
<proteinExistence type="inferred from homology"/>
<dbReference type="CDD" id="cd00320">
    <property type="entry name" value="cpn10"/>
    <property type="match status" value="1"/>
</dbReference>
<dbReference type="InterPro" id="IPR020818">
    <property type="entry name" value="Chaperonin_GroES"/>
</dbReference>
<comment type="similarity">
    <text evidence="1">Belongs to the GroES chaperonin family.</text>
</comment>
<evidence type="ECO:0008006" key="5">
    <source>
        <dbReference type="Google" id="ProtNLM"/>
    </source>
</evidence>
<evidence type="ECO:0000256" key="2">
    <source>
        <dbReference type="ARBA" id="ARBA00023186"/>
    </source>
</evidence>
<sequence length="101" mass="10891">MTLRMLNDRIAVLEIKPPTVSEGGIFLGEAPLDGGFVKEGVTGVVLAVGPGARLPSGERDSMWDIEAGQTIRYSPVLAHREEIDGEEVTIIKRDSVFGVQE</sequence>
<dbReference type="SUPFAM" id="SSF50129">
    <property type="entry name" value="GroES-like"/>
    <property type="match status" value="1"/>
</dbReference>
<dbReference type="InterPro" id="IPR037124">
    <property type="entry name" value="Chaperonin_GroES_sf"/>
</dbReference>
<dbReference type="OrthoDB" id="9806791at2"/>
<evidence type="ECO:0000313" key="3">
    <source>
        <dbReference type="EMBL" id="TDG25863.1"/>
    </source>
</evidence>
<organism evidence="3 4">
    <name type="scientific">Paraburkholderia silviterrae</name>
    <dbReference type="NCBI Taxonomy" id="2528715"/>
    <lineage>
        <taxon>Bacteria</taxon>
        <taxon>Pseudomonadati</taxon>
        <taxon>Pseudomonadota</taxon>
        <taxon>Betaproteobacteria</taxon>
        <taxon>Burkholderiales</taxon>
        <taxon>Burkholderiaceae</taxon>
        <taxon>Paraburkholderia</taxon>
    </lineage>
</organism>
<name>A0A4R5MF45_9BURK</name>
<evidence type="ECO:0000256" key="1">
    <source>
        <dbReference type="ARBA" id="ARBA00006975"/>
    </source>
</evidence>
<keyword evidence="2" id="KW-0143">Chaperone</keyword>
<dbReference type="Pfam" id="PF00166">
    <property type="entry name" value="Cpn10"/>
    <property type="match status" value="1"/>
</dbReference>
<gene>
    <name evidence="3" type="ORF">EYW47_00385</name>
</gene>
<dbReference type="GO" id="GO:0044183">
    <property type="term" value="F:protein folding chaperone"/>
    <property type="evidence" value="ECO:0007669"/>
    <property type="project" value="InterPro"/>
</dbReference>
<dbReference type="EMBL" id="SMRP01000001">
    <property type="protein sequence ID" value="TDG25863.1"/>
    <property type="molecule type" value="Genomic_DNA"/>
</dbReference>
<accession>A0A4R5MF45</accession>
<dbReference type="GO" id="GO:0005524">
    <property type="term" value="F:ATP binding"/>
    <property type="evidence" value="ECO:0007669"/>
    <property type="project" value="InterPro"/>
</dbReference>
<protein>
    <recommendedName>
        <fullName evidence="5">10 kDa chaperonin</fullName>
    </recommendedName>
</protein>
<keyword evidence="4" id="KW-1185">Reference proteome</keyword>
<dbReference type="AlphaFoldDB" id="A0A4R5MF45"/>
<dbReference type="Proteomes" id="UP000295722">
    <property type="component" value="Unassembled WGS sequence"/>
</dbReference>
<evidence type="ECO:0000313" key="4">
    <source>
        <dbReference type="Proteomes" id="UP000295722"/>
    </source>
</evidence>
<dbReference type="SMART" id="SM00883">
    <property type="entry name" value="Cpn10"/>
    <property type="match status" value="1"/>
</dbReference>